<dbReference type="EMBL" id="LSRC01000061">
    <property type="protein sequence ID" value="KXI15598.1"/>
    <property type="molecule type" value="Genomic_DNA"/>
</dbReference>
<gene>
    <name evidence="2" type="ORF">HMPREF3230_01332</name>
</gene>
<keyword evidence="1" id="KW-0812">Transmembrane</keyword>
<evidence type="ECO:0000256" key="1">
    <source>
        <dbReference type="SAM" id="Phobius"/>
    </source>
</evidence>
<feature type="transmembrane region" description="Helical" evidence="1">
    <location>
        <begin position="34"/>
        <end position="52"/>
    </location>
</feature>
<comment type="caution">
    <text evidence="2">The sequence shown here is derived from an EMBL/GenBank/DDBJ whole genome shotgun (WGS) entry which is preliminary data.</text>
</comment>
<sequence>MIQISALIAAIPTLICAIALCFTDILYFVVPRAWVIFAIILQTLSTSIYSILLKHDFSITFLGWISAAICCCLYVIMRYIAGKKSLGFGDITCATMLAQALILFGFESIITWIALTGVIGIFAIIICNIHKKFHEIFHTKYRKTPEAINSAEFNKNYQNFRENNASMNNANSHTITSASARAIRSANSNTNSISISESNYKNRIAFIPVEVLSAIIAIAIYLA</sequence>
<evidence type="ECO:0008006" key="4">
    <source>
        <dbReference type="Google" id="ProtNLM"/>
    </source>
</evidence>
<evidence type="ECO:0000313" key="2">
    <source>
        <dbReference type="EMBL" id="KXI15598.1"/>
    </source>
</evidence>
<accession>A0A135Z1W0</accession>
<name>A0A135Z1W0_GARVA</name>
<dbReference type="AlphaFoldDB" id="A0A135Z1W0"/>
<feature type="transmembrane region" description="Helical" evidence="1">
    <location>
        <begin position="58"/>
        <end position="76"/>
    </location>
</feature>
<dbReference type="Proteomes" id="UP000070505">
    <property type="component" value="Unassembled WGS sequence"/>
</dbReference>
<proteinExistence type="predicted"/>
<reference evidence="2 3" key="1">
    <citation type="submission" date="2016-02" db="EMBL/GenBank/DDBJ databases">
        <authorList>
            <person name="Wen L."/>
            <person name="He K."/>
            <person name="Yang H."/>
        </authorList>
    </citation>
    <scope>NUCLEOTIDE SEQUENCE [LARGE SCALE GENOMIC DNA]</scope>
    <source>
        <strain evidence="2 3">CMW7778B</strain>
    </source>
</reference>
<feature type="transmembrane region" description="Helical" evidence="1">
    <location>
        <begin position="204"/>
        <end position="222"/>
    </location>
</feature>
<protein>
    <recommendedName>
        <fullName evidence="4">Peptidase A24</fullName>
    </recommendedName>
</protein>
<keyword evidence="1" id="KW-0472">Membrane</keyword>
<keyword evidence="1" id="KW-1133">Transmembrane helix</keyword>
<feature type="transmembrane region" description="Helical" evidence="1">
    <location>
        <begin position="112"/>
        <end position="130"/>
    </location>
</feature>
<evidence type="ECO:0000313" key="3">
    <source>
        <dbReference type="Proteomes" id="UP000070505"/>
    </source>
</evidence>
<feature type="transmembrane region" description="Helical" evidence="1">
    <location>
        <begin position="6"/>
        <end position="27"/>
    </location>
</feature>
<organism evidence="2 3">
    <name type="scientific">Gardnerella vaginalis</name>
    <dbReference type="NCBI Taxonomy" id="2702"/>
    <lineage>
        <taxon>Bacteria</taxon>
        <taxon>Bacillati</taxon>
        <taxon>Actinomycetota</taxon>
        <taxon>Actinomycetes</taxon>
        <taxon>Bifidobacteriales</taxon>
        <taxon>Bifidobacteriaceae</taxon>
        <taxon>Gardnerella</taxon>
    </lineage>
</organism>
<dbReference type="PATRIC" id="fig|2702.101.peg.1316"/>